<dbReference type="Pfam" id="PF09836">
    <property type="entry name" value="DUF2063"/>
    <property type="match status" value="1"/>
</dbReference>
<feature type="domain" description="Putative DNA-binding" evidence="1">
    <location>
        <begin position="5"/>
        <end position="101"/>
    </location>
</feature>
<reference evidence="2 3" key="1">
    <citation type="submission" date="2024-07" db="EMBL/GenBank/DDBJ databases">
        <authorList>
            <person name="Li M."/>
        </authorList>
    </citation>
    <scope>NUCLEOTIDE SEQUENCE [LARGE SCALE GENOMIC DNA]</scope>
    <source>
        <strain evidence="2 3">25A3E</strain>
    </source>
</reference>
<gene>
    <name evidence="2" type="ORF">AB5S05_01070</name>
</gene>
<accession>A0ABV3YMV0</accession>
<proteinExistence type="predicted"/>
<dbReference type="InterPro" id="IPR044922">
    <property type="entry name" value="DUF2063_N_sf"/>
</dbReference>
<dbReference type="EMBL" id="JBFTEG010000001">
    <property type="protein sequence ID" value="MEX6500638.1"/>
    <property type="molecule type" value="Genomic_DNA"/>
</dbReference>
<organism evidence="2 3">
    <name type="scientific">Pseudomonas zhanjiangensis</name>
    <dbReference type="NCBI Taxonomy" id="3239015"/>
    <lineage>
        <taxon>Bacteria</taxon>
        <taxon>Pseudomonadati</taxon>
        <taxon>Pseudomonadota</taxon>
        <taxon>Gammaproteobacteria</taxon>
        <taxon>Pseudomonadales</taxon>
        <taxon>Pseudomonadaceae</taxon>
        <taxon>Pseudomonas</taxon>
    </lineage>
</organism>
<comment type="caution">
    <text evidence="2">The sequence shown here is derived from an EMBL/GenBank/DDBJ whole genome shotgun (WGS) entry which is preliminary data.</text>
</comment>
<protein>
    <submittedName>
        <fullName evidence="2">DNA-binding domain-containing protein</fullName>
    </submittedName>
</protein>
<keyword evidence="2" id="KW-0238">DNA-binding</keyword>
<evidence type="ECO:0000313" key="2">
    <source>
        <dbReference type="EMBL" id="MEX6500638.1"/>
    </source>
</evidence>
<evidence type="ECO:0000259" key="1">
    <source>
        <dbReference type="Pfam" id="PF09836"/>
    </source>
</evidence>
<name>A0ABV3YMV0_9PSED</name>
<dbReference type="Proteomes" id="UP001560296">
    <property type="component" value="Unassembled WGS sequence"/>
</dbReference>
<dbReference type="RefSeq" id="WP_369285551.1">
    <property type="nucleotide sequence ID" value="NZ_JBFTEG010000001.1"/>
</dbReference>
<sequence>MRLSEWQRALEAYLLGAEPTPDPVLHASLRGSPALSAEDGLAIYHHAYRARLLETLRGDYSALHGWLGDEQFDNLAGAYIDAHPSRHFSLRWLGAELADFIDGYLSAEQAAPLAELARLEWAFGLAFDAAAGEPLSLAQMAELAPEAWPGLQVRLLPSVQWQVCRFNSLALWRALKEQGEVPASQSLEQEQVWLIWRDGLISRYRSCEPGEARALHGMAVEGWSFAELCVQLSEYADNAPLQAATWLRQWLGDGLLQHHGH</sequence>
<dbReference type="GO" id="GO:0003677">
    <property type="term" value="F:DNA binding"/>
    <property type="evidence" value="ECO:0007669"/>
    <property type="project" value="UniProtKB-KW"/>
</dbReference>
<evidence type="ECO:0000313" key="3">
    <source>
        <dbReference type="Proteomes" id="UP001560296"/>
    </source>
</evidence>
<dbReference type="InterPro" id="IPR018640">
    <property type="entry name" value="DUF2063"/>
</dbReference>
<dbReference type="Gene3D" id="1.10.150.690">
    <property type="entry name" value="DUF2063"/>
    <property type="match status" value="1"/>
</dbReference>
<keyword evidence="3" id="KW-1185">Reference proteome</keyword>